<comment type="caution">
    <text evidence="2">The sequence shown here is derived from an EMBL/GenBank/DDBJ whole genome shotgun (WGS) entry which is preliminary data.</text>
</comment>
<accession>A0ABP9TZH4</accession>
<name>A0ABP9TZH4_9RICK</name>
<evidence type="ECO:0000313" key="3">
    <source>
        <dbReference type="Proteomes" id="UP001628124"/>
    </source>
</evidence>
<dbReference type="InterPro" id="IPR016161">
    <property type="entry name" value="Ald_DH/histidinol_DH"/>
</dbReference>
<dbReference type="Proteomes" id="UP001628124">
    <property type="component" value="Unassembled WGS sequence"/>
</dbReference>
<protein>
    <submittedName>
        <fullName evidence="2">Uncharacterized protein</fullName>
    </submittedName>
</protein>
<gene>
    <name evidence="2" type="ORF">KNCP2_08330</name>
</gene>
<dbReference type="InterPro" id="IPR016162">
    <property type="entry name" value="Ald_DH_N"/>
</dbReference>
<proteinExistence type="predicted"/>
<dbReference type="SUPFAM" id="SSF53720">
    <property type="entry name" value="ALDH-like"/>
    <property type="match status" value="1"/>
</dbReference>
<evidence type="ECO:0000313" key="2">
    <source>
        <dbReference type="EMBL" id="GAA5252545.1"/>
    </source>
</evidence>
<organism evidence="2 3">
    <name type="scientific">Candidatus Rickettsia kedanie</name>
    <dbReference type="NCBI Taxonomy" id="3115352"/>
    <lineage>
        <taxon>Bacteria</taxon>
        <taxon>Pseudomonadati</taxon>
        <taxon>Pseudomonadota</taxon>
        <taxon>Alphaproteobacteria</taxon>
        <taxon>Rickettsiales</taxon>
        <taxon>Rickettsiaceae</taxon>
        <taxon>Rickettsieae</taxon>
        <taxon>Rickettsia</taxon>
        <taxon>spotted fever group</taxon>
    </lineage>
</organism>
<evidence type="ECO:0000256" key="1">
    <source>
        <dbReference type="ARBA" id="ARBA00023002"/>
    </source>
</evidence>
<reference evidence="2 3" key="1">
    <citation type="journal article" date="2024" name="Microbiol. Immunol.">
        <title>Discovery of a novel spotted fever group Rickettsia, 'Candidatus Rickettsia kedanie,' in unfed larval chigger mites, Leptotrombidium scutellare.</title>
        <authorList>
            <person name="Ogawa M."/>
            <person name="Matsutani M."/>
            <person name="Katayama T."/>
            <person name="Takada N."/>
            <person name="Noda S."/>
            <person name="Takahashi M."/>
            <person name="Kageyama D."/>
            <person name="Hanaoka N."/>
            <person name="Ebihara H."/>
        </authorList>
    </citation>
    <scope>NUCLEOTIDE SEQUENCE [LARGE SCALE GENOMIC DNA]</scope>
    <source>
        <strain evidence="2 3">KNCP2-13</strain>
    </source>
</reference>
<dbReference type="Gene3D" id="3.40.605.10">
    <property type="entry name" value="Aldehyde Dehydrogenase, Chain A, domain 1"/>
    <property type="match status" value="1"/>
</dbReference>
<keyword evidence="3" id="KW-1185">Reference proteome</keyword>
<keyword evidence="1" id="KW-0560">Oxidoreductase</keyword>
<sequence length="70" mass="7931">MKFMHLLKNITGKNYINGEFVEFGKQISVINPSTLKAIATVPNLELSEINSAIIRCKLLLHGHKVRLKKE</sequence>
<dbReference type="EMBL" id="BAABMM010000034">
    <property type="protein sequence ID" value="GAA5252545.1"/>
    <property type="molecule type" value="Genomic_DNA"/>
</dbReference>